<name>A0ABZ0YWZ8_9GAMM</name>
<evidence type="ECO:0000313" key="13">
    <source>
        <dbReference type="EMBL" id="WQH16679.1"/>
    </source>
</evidence>
<dbReference type="InterPro" id="IPR037143">
    <property type="entry name" value="4-PPantetheinyl_Trfase_dom_sf"/>
</dbReference>
<evidence type="ECO:0000313" key="14">
    <source>
        <dbReference type="Proteomes" id="UP001327459"/>
    </source>
</evidence>
<dbReference type="PANTHER" id="PTHR38096">
    <property type="entry name" value="ENTEROBACTIN SYNTHASE COMPONENT D"/>
    <property type="match status" value="1"/>
</dbReference>
<evidence type="ECO:0000256" key="9">
    <source>
        <dbReference type="ARBA" id="ARBA00031996"/>
    </source>
</evidence>
<sequence>MGVGVDVENFADADRARAMERLVIRGEEHLALPALGLDRRAALSVIFSAKESFFKAAFPVVCRFFDFDALALVGAEMAGQRLIFRLRRSLAAGLGAGRKIEVEWRRLPGRVITATVLPANPVQRAGANGRGPAQPRCLG</sequence>
<keyword evidence="14" id="KW-1185">Reference proteome</keyword>
<dbReference type="SUPFAM" id="SSF56214">
    <property type="entry name" value="4'-phosphopantetheinyl transferase"/>
    <property type="match status" value="1"/>
</dbReference>
<evidence type="ECO:0000256" key="1">
    <source>
        <dbReference type="ARBA" id="ARBA00003937"/>
    </source>
</evidence>
<dbReference type="Pfam" id="PF01648">
    <property type="entry name" value="ACPS"/>
    <property type="match status" value="1"/>
</dbReference>
<dbReference type="InterPro" id="IPR003542">
    <property type="entry name" value="Enbac_synth_compD-like"/>
</dbReference>
<protein>
    <recommendedName>
        <fullName evidence="5">Enterobactin synthase component D</fullName>
    </recommendedName>
    <alternativeName>
        <fullName evidence="8">4'-phosphopantetheinyl transferase EntD</fullName>
    </alternativeName>
    <alternativeName>
        <fullName evidence="9">Enterochelin synthase D</fullName>
    </alternativeName>
</protein>
<evidence type="ECO:0000256" key="4">
    <source>
        <dbReference type="ARBA" id="ARBA00011503"/>
    </source>
</evidence>
<keyword evidence="7" id="KW-0259">Enterobactin biosynthesis</keyword>
<evidence type="ECO:0000259" key="12">
    <source>
        <dbReference type="Pfam" id="PF01648"/>
    </source>
</evidence>
<evidence type="ECO:0000256" key="5">
    <source>
        <dbReference type="ARBA" id="ARBA00019087"/>
    </source>
</evidence>
<evidence type="ECO:0000256" key="7">
    <source>
        <dbReference type="ARBA" id="ARBA00023191"/>
    </source>
</evidence>
<evidence type="ECO:0000256" key="8">
    <source>
        <dbReference type="ARBA" id="ARBA00029894"/>
    </source>
</evidence>
<dbReference type="InterPro" id="IPR008278">
    <property type="entry name" value="4-PPantetheinyl_Trfase_dom"/>
</dbReference>
<keyword evidence="6 13" id="KW-0808">Transferase</keyword>
<evidence type="ECO:0000256" key="11">
    <source>
        <dbReference type="ARBA" id="ARBA00049191"/>
    </source>
</evidence>
<organism evidence="13 14">
    <name type="scientific">Guyparkeria halophila</name>
    <dbReference type="NCBI Taxonomy" id="47960"/>
    <lineage>
        <taxon>Bacteria</taxon>
        <taxon>Pseudomonadati</taxon>
        <taxon>Pseudomonadota</taxon>
        <taxon>Gammaproteobacteria</taxon>
        <taxon>Chromatiales</taxon>
        <taxon>Thioalkalibacteraceae</taxon>
        <taxon>Guyparkeria</taxon>
    </lineage>
</organism>
<comment type="pathway">
    <text evidence="2">Siderophore biosynthesis; enterobactin biosynthesis.</text>
</comment>
<gene>
    <name evidence="13" type="ORF">SR882_01910</name>
</gene>
<accession>A0ABZ0YWZ8</accession>
<feature type="domain" description="4'-phosphopantetheinyl transferase" evidence="12">
    <location>
        <begin position="2"/>
        <end position="73"/>
    </location>
</feature>
<comment type="function">
    <text evidence="1">Involved in the biosynthesis of the siderophore enterobactin (enterochelin), which is a macrocyclic trimeric lactone of N-(2,3-dihydroxybenzoyl)-serine. The serine trilactone serves as a scaffolding for the three catechol functionalities that provide hexadentate coordination for the tightly ligated iron(2+) atoms. Plays an essential role in the assembly of the enterobactin by catalyzing the transfer of the 4'-phosphopantetheine (Ppant) moiety from coenzyme A to the apo-domains of both EntB (ArCP domain) and EntF (PCP domain) to yield their holo-forms which make them competent for the activation of 2,3-dihydroxybenzoate (DHB) and L-serine, respectively.</text>
</comment>
<evidence type="ECO:0000256" key="10">
    <source>
        <dbReference type="ARBA" id="ARBA00049176"/>
    </source>
</evidence>
<dbReference type="PANTHER" id="PTHR38096:SF1">
    <property type="entry name" value="ENTEROBACTIN SYNTHASE COMPONENT D"/>
    <property type="match status" value="1"/>
</dbReference>
<dbReference type="RefSeq" id="WP_322521668.1">
    <property type="nucleotide sequence ID" value="NZ_CP140153.1"/>
</dbReference>
<proteinExistence type="inferred from homology"/>
<dbReference type="GO" id="GO:0016740">
    <property type="term" value="F:transferase activity"/>
    <property type="evidence" value="ECO:0007669"/>
    <property type="project" value="UniProtKB-KW"/>
</dbReference>
<dbReference type="Proteomes" id="UP001327459">
    <property type="component" value="Chromosome"/>
</dbReference>
<comment type="subunit">
    <text evidence="4">EntB, EntD, EntE, and EntF form a multienzyme complex called enterobactin synthase.</text>
</comment>
<comment type="catalytic activity">
    <reaction evidence="11">
        <text>apo-[peptidyl-carrier protein] + CoA = holo-[peptidyl-carrier protein] + adenosine 3',5'-bisphosphate + H(+)</text>
        <dbReference type="Rhea" id="RHEA:46228"/>
        <dbReference type="Rhea" id="RHEA-COMP:11479"/>
        <dbReference type="Rhea" id="RHEA-COMP:11480"/>
        <dbReference type="ChEBI" id="CHEBI:15378"/>
        <dbReference type="ChEBI" id="CHEBI:29999"/>
        <dbReference type="ChEBI" id="CHEBI:57287"/>
        <dbReference type="ChEBI" id="CHEBI:58343"/>
        <dbReference type="ChEBI" id="CHEBI:64479"/>
    </reaction>
</comment>
<dbReference type="EMBL" id="CP140153">
    <property type="protein sequence ID" value="WQH16679.1"/>
    <property type="molecule type" value="Genomic_DNA"/>
</dbReference>
<reference evidence="13 14" key="1">
    <citation type="submission" date="2023-11" db="EMBL/GenBank/DDBJ databases">
        <title>MicrobeMod: A computational toolkit for identifying prokaryotic methylation and restriction-modification with nanopore sequencing.</title>
        <authorList>
            <person name="Crits-Christoph A."/>
            <person name="Kang S.C."/>
            <person name="Lee H."/>
            <person name="Ostrov N."/>
        </authorList>
    </citation>
    <scope>NUCLEOTIDE SEQUENCE [LARGE SCALE GENOMIC DNA]</scope>
    <source>
        <strain evidence="13 14">ATCC 49870</strain>
    </source>
</reference>
<evidence type="ECO:0000256" key="3">
    <source>
        <dbReference type="ARBA" id="ARBA00008342"/>
    </source>
</evidence>
<comment type="similarity">
    <text evidence="3">Belongs to the P-Pant transferase superfamily. EntD family.</text>
</comment>
<evidence type="ECO:0000256" key="2">
    <source>
        <dbReference type="ARBA" id="ARBA00004993"/>
    </source>
</evidence>
<comment type="catalytic activity">
    <reaction evidence="10">
        <text>apo-[aryl-carrier protein] + CoA = holo-[aryl-carrier protein] + adenosine 3',5'-bisphosphate + H(+)</text>
        <dbReference type="Rhea" id="RHEA:48404"/>
        <dbReference type="Rhea" id="RHEA-COMP:15903"/>
        <dbReference type="Rhea" id="RHEA-COMP:17557"/>
        <dbReference type="ChEBI" id="CHEBI:15378"/>
        <dbReference type="ChEBI" id="CHEBI:29999"/>
        <dbReference type="ChEBI" id="CHEBI:57287"/>
        <dbReference type="ChEBI" id="CHEBI:58343"/>
        <dbReference type="ChEBI" id="CHEBI:64479"/>
    </reaction>
</comment>
<evidence type="ECO:0000256" key="6">
    <source>
        <dbReference type="ARBA" id="ARBA00022679"/>
    </source>
</evidence>